<name>A0A8K0IBJ1_COCNU</name>
<dbReference type="PANTHER" id="PTHR31352">
    <property type="entry name" value="BETA-AMYLASE 1, CHLOROPLASTIC"/>
    <property type="match status" value="1"/>
</dbReference>
<evidence type="ECO:0000313" key="12">
    <source>
        <dbReference type="EMBL" id="KAG1347283.1"/>
    </source>
</evidence>
<feature type="active site" description="Proton acceptor" evidence="8">
    <location>
        <position position="606"/>
    </location>
</feature>
<dbReference type="GO" id="GO:0000272">
    <property type="term" value="P:polysaccharide catabolic process"/>
    <property type="evidence" value="ECO:0007669"/>
    <property type="project" value="UniProtKB-KW"/>
</dbReference>
<dbReference type="Proteomes" id="UP000797356">
    <property type="component" value="Chromosome 6"/>
</dbReference>
<evidence type="ECO:0000256" key="2">
    <source>
        <dbReference type="ARBA" id="ARBA00005652"/>
    </source>
</evidence>
<evidence type="ECO:0000256" key="6">
    <source>
        <dbReference type="ARBA" id="ARBA00023295"/>
    </source>
</evidence>
<comment type="similarity">
    <text evidence="2 10">Belongs to the glycosyl hydrolase 14 family.</text>
</comment>
<dbReference type="EMBL" id="CM017877">
    <property type="protein sequence ID" value="KAG1347283.1"/>
    <property type="molecule type" value="Genomic_DNA"/>
</dbReference>
<sequence>MPPASGGKVVVVGFDEPEPRVTDFLVLPWTMAHGTLNKDLVESGGELMMVALFPGYVNVFKLDMANRRWVAVKSLGDQVLFVGRRRSESLPADDCVISGLRGNCVYVTSYVSNKIMEFSMEDGSQREICLPEKRTWSPRTEFHRRIQLRERQKVFAARSRKVYASDGLLLDGPTMSKRVGAPQAVTFEEYKVILPDGTALAMHCFGNMIAIFDWQSPVSIHRMPTFLTQQERMLANYVPVYVMLPLGVVVAENVFEKAEELRNQLKKLRAADVDGVMVDVWWGIIEALGPKKYDWSAYRQLFQMVKEEGLKLQAIMSFHQCGGNVGDIVNIPIPQWVRDIGKKDPDIFYTNRAGTRNEEYLTIGADNQPLFEGRTAVELYGDYMKSFRENMADFLEAGLITDIEVGLGPAGELRYPSYPQPQGWAFPGIGEFQCYGKYLQADFKEAATKAGHPEWELPDDAGEYNDTPDSTKFFAENGTYLTEKGKFFLTWYSNKLIEHGDQILDAANQAFLGCKTKLAAKVSGIHWWYRVDNHAAELTAGYYNLNNRDGYRTIARMLTRHDAILNFTCVEMRDSEQTAEAKSAPEELVQQVLSAGWREGIELACENALNRYDRKAYNQILRNCRPNGVNRDGPPKLRVTAMTYLRLSDELLKAKNYRIFKTFVRKMHADQDYCPDPSKYFKPIKPMERSKPKIPLEVILEATEPMKPFPFDPVTDMSVGGDFADFVDDMFNKITSILN</sequence>
<evidence type="ECO:0000256" key="7">
    <source>
        <dbReference type="ARBA" id="ARBA00023326"/>
    </source>
</evidence>
<evidence type="ECO:0000256" key="1">
    <source>
        <dbReference type="ARBA" id="ARBA00000546"/>
    </source>
</evidence>
<reference evidence="12" key="1">
    <citation type="journal article" date="2017" name="Gigascience">
        <title>The genome draft of coconut (Cocos nucifera).</title>
        <authorList>
            <person name="Xiao Y."/>
            <person name="Xu P."/>
            <person name="Fan H."/>
            <person name="Baudouin L."/>
            <person name="Xia W."/>
            <person name="Bocs S."/>
            <person name="Xu J."/>
            <person name="Li Q."/>
            <person name="Guo A."/>
            <person name="Zhou L."/>
            <person name="Li J."/>
            <person name="Wu Y."/>
            <person name="Ma Z."/>
            <person name="Armero A."/>
            <person name="Issali A.E."/>
            <person name="Liu N."/>
            <person name="Peng M."/>
            <person name="Yang Y."/>
        </authorList>
    </citation>
    <scope>NUCLEOTIDE SEQUENCE</scope>
    <source>
        <tissue evidence="12">Spear leaf of Hainan Tall coconut</tissue>
    </source>
</reference>
<dbReference type="GO" id="GO:0016161">
    <property type="term" value="F:beta-amylase activity"/>
    <property type="evidence" value="ECO:0007669"/>
    <property type="project" value="UniProtKB-EC"/>
</dbReference>
<protein>
    <recommendedName>
        <fullName evidence="3 10">Beta-amylase</fullName>
        <ecNumber evidence="3 10">3.2.1.2</ecNumber>
    </recommendedName>
</protein>
<keyword evidence="5 10" id="KW-0119">Carbohydrate metabolism</keyword>
<comment type="catalytic activity">
    <reaction evidence="1 10">
        <text>Hydrolysis of (1-&gt;4)-alpha-D-glucosidic linkages in polysaccharides so as to remove successive maltose units from the non-reducing ends of the chains.</text>
        <dbReference type="EC" id="3.2.1.2"/>
    </reaction>
</comment>
<dbReference type="Pfam" id="PF01373">
    <property type="entry name" value="Glyco_hydro_14"/>
    <property type="match status" value="1"/>
</dbReference>
<dbReference type="OrthoDB" id="1660156at2759"/>
<dbReference type="AlphaFoldDB" id="A0A8K0IBJ1"/>
<feature type="binding site" evidence="9">
    <location>
        <position position="319"/>
    </location>
    <ligand>
        <name>substrate</name>
    </ligand>
</feature>
<feature type="binding site" evidence="9">
    <location>
        <position position="646"/>
    </location>
    <ligand>
        <name>substrate</name>
    </ligand>
</feature>
<accession>A0A8K0IBJ1</accession>
<keyword evidence="13" id="KW-1185">Reference proteome</keyword>
<keyword evidence="6 10" id="KW-0326">Glycosidase</keyword>
<dbReference type="InterPro" id="IPR018238">
    <property type="entry name" value="Glyco_hydro_14_CS"/>
</dbReference>
<feature type="binding site" evidence="9">
    <location>
        <position position="568"/>
    </location>
    <ligand>
        <name>substrate</name>
    </ligand>
</feature>
<dbReference type="EC" id="3.2.1.2" evidence="3 10"/>
<feature type="binding site" evidence="9">
    <location>
        <position position="526"/>
    </location>
    <ligand>
        <name>substrate</name>
    </ligand>
</feature>
<dbReference type="Gene3D" id="3.20.20.80">
    <property type="entry name" value="Glycosidases"/>
    <property type="match status" value="1"/>
</dbReference>
<keyword evidence="7 10" id="KW-0624">Polysaccharide degradation</keyword>
<dbReference type="PROSITE" id="PS00506">
    <property type="entry name" value="BETA_AMYLASE_1"/>
    <property type="match status" value="1"/>
</dbReference>
<feature type="binding site" evidence="9">
    <location>
        <position position="327"/>
    </location>
    <ligand>
        <name>substrate</name>
    </ligand>
</feature>
<dbReference type="PRINTS" id="PR00842">
    <property type="entry name" value="GLHYDLASE14B"/>
</dbReference>
<dbReference type="InterPro" id="IPR005174">
    <property type="entry name" value="KIB1-4_b-propeller"/>
</dbReference>
<evidence type="ECO:0000256" key="8">
    <source>
        <dbReference type="PIRSR" id="PIRSR601554-1"/>
    </source>
</evidence>
<reference evidence="12" key="2">
    <citation type="submission" date="2019-07" db="EMBL/GenBank/DDBJ databases">
        <authorList>
            <person name="Yang Y."/>
            <person name="Bocs S."/>
            <person name="Baudouin L."/>
        </authorList>
    </citation>
    <scope>NUCLEOTIDE SEQUENCE</scope>
    <source>
        <tissue evidence="12">Spear leaf of Hainan Tall coconut</tissue>
    </source>
</reference>
<dbReference type="InterPro" id="IPR017853">
    <property type="entry name" value="GH"/>
</dbReference>
<dbReference type="Pfam" id="PF03478">
    <property type="entry name" value="Beta-prop_KIB1-4"/>
    <property type="match status" value="1"/>
</dbReference>
<evidence type="ECO:0000256" key="10">
    <source>
        <dbReference type="RuleBase" id="RU000509"/>
    </source>
</evidence>
<evidence type="ECO:0000259" key="11">
    <source>
        <dbReference type="Pfam" id="PF03478"/>
    </source>
</evidence>
<evidence type="ECO:0000256" key="4">
    <source>
        <dbReference type="ARBA" id="ARBA00022801"/>
    </source>
</evidence>
<gene>
    <name evidence="12" type="ORF">COCNU_06G011120</name>
</gene>
<organism evidence="12 13">
    <name type="scientific">Cocos nucifera</name>
    <name type="common">Coconut palm</name>
    <dbReference type="NCBI Taxonomy" id="13894"/>
    <lineage>
        <taxon>Eukaryota</taxon>
        <taxon>Viridiplantae</taxon>
        <taxon>Streptophyta</taxon>
        <taxon>Embryophyta</taxon>
        <taxon>Tracheophyta</taxon>
        <taxon>Spermatophyta</taxon>
        <taxon>Magnoliopsida</taxon>
        <taxon>Liliopsida</taxon>
        <taxon>Arecaceae</taxon>
        <taxon>Arecoideae</taxon>
        <taxon>Cocoseae</taxon>
        <taxon>Attaleinae</taxon>
        <taxon>Cocos</taxon>
    </lineage>
</organism>
<dbReference type="InterPro" id="IPR001371">
    <property type="entry name" value="Glyco_hydro_14B_pln"/>
</dbReference>
<evidence type="ECO:0000313" key="13">
    <source>
        <dbReference type="Proteomes" id="UP000797356"/>
    </source>
</evidence>
<feature type="active site" description="Proton donor" evidence="8">
    <location>
        <position position="412"/>
    </location>
</feature>
<dbReference type="SUPFAM" id="SSF51445">
    <property type="entry name" value="(Trans)glycosidases"/>
    <property type="match status" value="1"/>
</dbReference>
<feature type="binding site" evidence="9">
    <location>
        <position position="279"/>
    </location>
    <ligand>
        <name>substrate</name>
    </ligand>
</feature>
<dbReference type="PANTHER" id="PTHR31352:SF40">
    <property type="entry name" value="BETA-AMYLASE 6"/>
    <property type="match status" value="1"/>
</dbReference>
<proteinExistence type="inferred from homology"/>
<dbReference type="PROSITE" id="PS00679">
    <property type="entry name" value="BETA_AMYLASE_2"/>
    <property type="match status" value="1"/>
</dbReference>
<comment type="caution">
    <text evidence="12">The sequence shown here is derived from an EMBL/GenBank/DDBJ whole genome shotgun (WGS) entry which is preliminary data.</text>
</comment>
<dbReference type="InterPro" id="IPR001554">
    <property type="entry name" value="Glyco_hydro_14"/>
</dbReference>
<dbReference type="FunFam" id="3.20.20.80:FF:000066">
    <property type="entry name" value="Beta-amylase"/>
    <property type="match status" value="1"/>
</dbReference>
<evidence type="ECO:0000256" key="3">
    <source>
        <dbReference type="ARBA" id="ARBA00012594"/>
    </source>
</evidence>
<dbReference type="PRINTS" id="PR00750">
    <property type="entry name" value="BETAAMYLASE"/>
</dbReference>
<keyword evidence="4 10" id="KW-0378">Hydrolase</keyword>
<feature type="binding site" evidence="9">
    <location>
        <begin position="607"/>
        <end position="608"/>
    </location>
    <ligand>
        <name>substrate</name>
    </ligand>
</feature>
<feature type="domain" description="KIB1-4 beta-propeller" evidence="11">
    <location>
        <begin position="7"/>
        <end position="113"/>
    </location>
</feature>
<feature type="binding site" evidence="9">
    <location>
        <position position="521"/>
    </location>
    <ligand>
        <name>substrate</name>
    </ligand>
</feature>
<evidence type="ECO:0000256" key="9">
    <source>
        <dbReference type="PIRSR" id="PIRSR601554-2"/>
    </source>
</evidence>
<evidence type="ECO:0000256" key="5">
    <source>
        <dbReference type="ARBA" id="ARBA00023277"/>
    </source>
</evidence>